<protein>
    <submittedName>
        <fullName evidence="1">Uncharacterized protein</fullName>
    </submittedName>
</protein>
<sequence>MKRAPQALTCAQPSLLLRPRSDQCWFRRFLSSVAASDPRWTQFFRMSEPSFTLLLRLLIPSLDSAVVSVAPTNVLAAALFRLAHGAPYKSLACRFSFDSSADACHAFLTICHSINLKLGHLFELRSDSNRVWTDFGWLSLPNCCGVLGLGRFKVSGEISGQNSSLLVQALVDSKGRFLDVSVGWPSNLKLKTILAEQSADWMTYDELHPLRSRTGLKKKKMDFIDHIPKFSKQEVKNVKSANTLDHIA</sequence>
<dbReference type="AlphaFoldDB" id="W9QRN4"/>
<dbReference type="Proteomes" id="UP000030645">
    <property type="component" value="Unassembled WGS sequence"/>
</dbReference>
<dbReference type="EMBL" id="KE343693">
    <property type="protein sequence ID" value="EXB38462.1"/>
    <property type="molecule type" value="Genomic_DNA"/>
</dbReference>
<evidence type="ECO:0000313" key="2">
    <source>
        <dbReference type="Proteomes" id="UP000030645"/>
    </source>
</evidence>
<gene>
    <name evidence="1" type="ORF">L484_022363</name>
</gene>
<proteinExistence type="predicted"/>
<reference evidence="2" key="1">
    <citation type="submission" date="2013-01" db="EMBL/GenBank/DDBJ databases">
        <title>Draft Genome Sequence of a Mulberry Tree, Morus notabilis C.K. Schneid.</title>
        <authorList>
            <person name="He N."/>
            <person name="Zhao S."/>
        </authorList>
    </citation>
    <scope>NUCLEOTIDE SEQUENCE</scope>
</reference>
<dbReference type="eggNOG" id="KOG4585">
    <property type="taxonomic scope" value="Eukaryota"/>
</dbReference>
<organism evidence="1 2">
    <name type="scientific">Morus notabilis</name>
    <dbReference type="NCBI Taxonomy" id="981085"/>
    <lineage>
        <taxon>Eukaryota</taxon>
        <taxon>Viridiplantae</taxon>
        <taxon>Streptophyta</taxon>
        <taxon>Embryophyta</taxon>
        <taxon>Tracheophyta</taxon>
        <taxon>Spermatophyta</taxon>
        <taxon>Magnoliopsida</taxon>
        <taxon>eudicotyledons</taxon>
        <taxon>Gunneridae</taxon>
        <taxon>Pentapetalae</taxon>
        <taxon>rosids</taxon>
        <taxon>fabids</taxon>
        <taxon>Rosales</taxon>
        <taxon>Moraceae</taxon>
        <taxon>Moreae</taxon>
        <taxon>Morus</taxon>
    </lineage>
</organism>
<evidence type="ECO:0000313" key="1">
    <source>
        <dbReference type="EMBL" id="EXB38462.1"/>
    </source>
</evidence>
<accession>W9QRN4</accession>
<keyword evidence="2" id="KW-1185">Reference proteome</keyword>
<name>W9QRN4_9ROSA</name>
<dbReference type="STRING" id="981085.W9QRN4"/>